<keyword evidence="2" id="KW-1185">Reference proteome</keyword>
<gene>
    <name evidence="1" type="ORF">PAPYR_2821</name>
</gene>
<reference evidence="1" key="1">
    <citation type="journal article" date="2022" name="bioRxiv">
        <title>Genomics of Preaxostyla Flagellates Illuminates Evolutionary Transitions and the Path Towards Mitochondrial Loss.</title>
        <authorList>
            <person name="Novak L.V.F."/>
            <person name="Treitli S.C."/>
            <person name="Pyrih J."/>
            <person name="Halakuc P."/>
            <person name="Pipaliya S.V."/>
            <person name="Vacek V."/>
            <person name="Brzon O."/>
            <person name="Soukal P."/>
            <person name="Eme L."/>
            <person name="Dacks J.B."/>
            <person name="Karnkowska A."/>
            <person name="Elias M."/>
            <person name="Hampl V."/>
        </authorList>
    </citation>
    <scope>NUCLEOTIDE SEQUENCE</scope>
    <source>
        <strain evidence="1">RCP-MX</strain>
    </source>
</reference>
<evidence type="ECO:0000313" key="2">
    <source>
        <dbReference type="Proteomes" id="UP001141327"/>
    </source>
</evidence>
<name>A0ABQ8URK3_9EUKA</name>
<comment type="caution">
    <text evidence="1">The sequence shown here is derived from an EMBL/GenBank/DDBJ whole genome shotgun (WGS) entry which is preliminary data.</text>
</comment>
<organism evidence="1 2">
    <name type="scientific">Paratrimastix pyriformis</name>
    <dbReference type="NCBI Taxonomy" id="342808"/>
    <lineage>
        <taxon>Eukaryota</taxon>
        <taxon>Metamonada</taxon>
        <taxon>Preaxostyla</taxon>
        <taxon>Paratrimastigidae</taxon>
        <taxon>Paratrimastix</taxon>
    </lineage>
</organism>
<dbReference type="EMBL" id="JAPMOS010000010">
    <property type="protein sequence ID" value="KAJ4460968.1"/>
    <property type="molecule type" value="Genomic_DNA"/>
</dbReference>
<accession>A0ABQ8URK3</accession>
<evidence type="ECO:0000313" key="1">
    <source>
        <dbReference type="EMBL" id="KAJ4460968.1"/>
    </source>
</evidence>
<protein>
    <submittedName>
        <fullName evidence="1">Uncharacterized protein</fullName>
    </submittedName>
</protein>
<dbReference type="Proteomes" id="UP001141327">
    <property type="component" value="Unassembled WGS sequence"/>
</dbReference>
<sequence length="569" mass="63117">METYSLEPNDNRLVPELLMMGRFLKFAEPKFQEWAALKGDDTQANLRQVLAAMTSPDHELVLTLRDVIRELIETYNSEVRLCGIPQIESLEGQYATDLLPCPTPCDAVNPALPWVGHGFFWKSSDSPSLDKDLGFEDFDCIEGGYYRLRHARVLFADYDQLMKDFPQLAQKNDGGINEWLLDQLRPAGPHQPRGDLHRFSSSPVLFPGYIHTWLVDTTRRRSGLRMKGGGRTTTFLVDDRAGMLDVKTRGFQPSANGLLPLTDALKELAYQRLFQRLADLAGGRKPGGCGWETVRTLAIIETGLCFRSDIENPATGFRGDRCVLAVRQAQSRLVTSPDEVVFYSVATRSEVAAPAGRAVRAVLSQWGVTSEQQPHMVTTTPAAALAPGQGPLPSRLDQVDGDWNLQADALLGHLVDFSHWYCVPGALVPAAWRMSTGPRVDPTEGREMGLAAALKLGCEHFPAVWKSPDLLQIMFGTRDETQARAIFAAQKVDLQKQVGAVGTVGHVKPAHSWSWFLETDDSEVMQWTLRMGRPVAQGGFSGCAEDHVILDQIERWLPTNQLPIETIIC</sequence>
<proteinExistence type="predicted"/>